<dbReference type="OMA" id="YKSPHVH"/>
<dbReference type="AlphaFoldDB" id="A0A068U954"/>
<dbReference type="InParanoid" id="A0A068U954"/>
<dbReference type="STRING" id="49390.A0A068U954"/>
<dbReference type="EMBL" id="HG739099">
    <property type="protein sequence ID" value="CDP05095.1"/>
    <property type="molecule type" value="Genomic_DNA"/>
</dbReference>
<dbReference type="InterPro" id="IPR018109">
    <property type="entry name" value="Folylpolyglutamate_synth_CS"/>
</dbReference>
<evidence type="ECO:0000313" key="6">
    <source>
        <dbReference type="EMBL" id="CDP05095.1"/>
    </source>
</evidence>
<evidence type="ECO:0000256" key="2">
    <source>
        <dbReference type="ARBA" id="ARBA00022598"/>
    </source>
</evidence>
<evidence type="ECO:0000256" key="3">
    <source>
        <dbReference type="ARBA" id="ARBA00022741"/>
    </source>
</evidence>
<reference evidence="7" key="1">
    <citation type="journal article" date="2014" name="Science">
        <title>The coffee genome provides insight into the convergent evolution of caffeine biosynthesis.</title>
        <authorList>
            <person name="Denoeud F."/>
            <person name="Carretero-Paulet L."/>
            <person name="Dereeper A."/>
            <person name="Droc G."/>
            <person name="Guyot R."/>
            <person name="Pietrella M."/>
            <person name="Zheng C."/>
            <person name="Alberti A."/>
            <person name="Anthony F."/>
            <person name="Aprea G."/>
            <person name="Aury J.M."/>
            <person name="Bento P."/>
            <person name="Bernard M."/>
            <person name="Bocs S."/>
            <person name="Campa C."/>
            <person name="Cenci A."/>
            <person name="Combes M.C."/>
            <person name="Crouzillat D."/>
            <person name="Da Silva C."/>
            <person name="Daddiego L."/>
            <person name="De Bellis F."/>
            <person name="Dussert S."/>
            <person name="Garsmeur O."/>
            <person name="Gayraud T."/>
            <person name="Guignon V."/>
            <person name="Jahn K."/>
            <person name="Jamilloux V."/>
            <person name="Joet T."/>
            <person name="Labadie K."/>
            <person name="Lan T."/>
            <person name="Leclercq J."/>
            <person name="Lepelley M."/>
            <person name="Leroy T."/>
            <person name="Li L.T."/>
            <person name="Librado P."/>
            <person name="Lopez L."/>
            <person name="Munoz A."/>
            <person name="Noel B."/>
            <person name="Pallavicini A."/>
            <person name="Perrotta G."/>
            <person name="Poncet V."/>
            <person name="Pot D."/>
            <person name="Priyono X."/>
            <person name="Rigoreau M."/>
            <person name="Rouard M."/>
            <person name="Rozas J."/>
            <person name="Tranchant-Dubreuil C."/>
            <person name="VanBuren R."/>
            <person name="Zhang Q."/>
            <person name="Andrade A.C."/>
            <person name="Argout X."/>
            <person name="Bertrand B."/>
            <person name="de Kochko A."/>
            <person name="Graziosi G."/>
            <person name="Henry R.J."/>
            <person name="Jayarama X."/>
            <person name="Ming R."/>
            <person name="Nagai C."/>
            <person name="Rounsley S."/>
            <person name="Sankoff D."/>
            <person name="Giuliano G."/>
            <person name="Albert V.A."/>
            <person name="Wincker P."/>
            <person name="Lashermes P."/>
        </authorList>
    </citation>
    <scope>NUCLEOTIDE SEQUENCE [LARGE SCALE GENOMIC DNA]</scope>
    <source>
        <strain evidence="7">cv. DH200-94</strain>
    </source>
</reference>
<dbReference type="PROSITE" id="PS01011">
    <property type="entry name" value="FOLYLPOLYGLU_SYNT_1"/>
    <property type="match status" value="1"/>
</dbReference>
<dbReference type="GO" id="GO:0005524">
    <property type="term" value="F:ATP binding"/>
    <property type="evidence" value="ECO:0007669"/>
    <property type="project" value="UniProtKB-KW"/>
</dbReference>
<evidence type="ECO:0000256" key="4">
    <source>
        <dbReference type="ARBA" id="ARBA00022840"/>
    </source>
</evidence>
<dbReference type="InterPro" id="IPR013221">
    <property type="entry name" value="Mur_ligase_cen"/>
</dbReference>
<sequence>MKSVGLFHRLSTIHRQIPASPAVKFLKHSYNLDQTQPMCIFSDEPELKEFIDFIDNLKNYEKAGVPKGAGTDSDDGFDLGRMRRLMQLLGNPQCNFKAVHVAGTKGKGSTAAFLSSILRAQGYSVGCYTSPHIRTIRERITLGASGDPISAKALNHHFQSLRMVLDKAIELENGCLSHFEVLTAVAYSLFARESVDIAVIEAGLGGARDATNVIPRSALAASIITSIGEEHLDALGGSLESIAVAKSGIIKDGRPVRWFFYTFLLYASLAVDFTRFTLVNLSCIR</sequence>
<keyword evidence="2" id="KW-0436">Ligase</keyword>
<keyword evidence="7" id="KW-1185">Reference proteome</keyword>
<dbReference type="InterPro" id="IPR036565">
    <property type="entry name" value="Mur-like_cat_sf"/>
</dbReference>
<dbReference type="OrthoDB" id="5212574at2759"/>
<evidence type="ECO:0000256" key="1">
    <source>
        <dbReference type="ARBA" id="ARBA00008276"/>
    </source>
</evidence>
<evidence type="ECO:0000259" key="5">
    <source>
        <dbReference type="Pfam" id="PF08245"/>
    </source>
</evidence>
<dbReference type="GO" id="GO:0005759">
    <property type="term" value="C:mitochondrial matrix"/>
    <property type="evidence" value="ECO:0007669"/>
    <property type="project" value="EnsemblPlants"/>
</dbReference>
<keyword evidence="4" id="KW-0067">ATP-binding</keyword>
<accession>A0A068U954</accession>
<dbReference type="PANTHER" id="PTHR11136">
    <property type="entry name" value="FOLYLPOLYGLUTAMATE SYNTHASE-RELATED"/>
    <property type="match status" value="1"/>
</dbReference>
<name>A0A068U954_COFCA</name>
<dbReference type="PROSITE" id="PS01012">
    <property type="entry name" value="FOLYLPOLYGLU_SYNT_2"/>
    <property type="match status" value="1"/>
</dbReference>
<comment type="similarity">
    <text evidence="1">Belongs to the folylpolyglutamate synthase family.</text>
</comment>
<organism evidence="6 7">
    <name type="scientific">Coffea canephora</name>
    <name type="common">Robusta coffee</name>
    <dbReference type="NCBI Taxonomy" id="49390"/>
    <lineage>
        <taxon>Eukaryota</taxon>
        <taxon>Viridiplantae</taxon>
        <taxon>Streptophyta</taxon>
        <taxon>Embryophyta</taxon>
        <taxon>Tracheophyta</taxon>
        <taxon>Spermatophyta</taxon>
        <taxon>Magnoliopsida</taxon>
        <taxon>eudicotyledons</taxon>
        <taxon>Gunneridae</taxon>
        <taxon>Pentapetalae</taxon>
        <taxon>asterids</taxon>
        <taxon>lamiids</taxon>
        <taxon>Gentianales</taxon>
        <taxon>Rubiaceae</taxon>
        <taxon>Ixoroideae</taxon>
        <taxon>Gardenieae complex</taxon>
        <taxon>Bertiereae - Coffeeae clade</taxon>
        <taxon>Coffeeae</taxon>
        <taxon>Coffea</taxon>
    </lineage>
</organism>
<dbReference type="GO" id="GO:0009793">
    <property type="term" value="P:embryo development ending in seed dormancy"/>
    <property type="evidence" value="ECO:0007669"/>
    <property type="project" value="EnsemblPlants"/>
</dbReference>
<dbReference type="SUPFAM" id="SSF53623">
    <property type="entry name" value="MurD-like peptide ligases, catalytic domain"/>
    <property type="match status" value="1"/>
</dbReference>
<dbReference type="NCBIfam" id="TIGR01499">
    <property type="entry name" value="folC"/>
    <property type="match status" value="1"/>
</dbReference>
<dbReference type="GO" id="GO:0008841">
    <property type="term" value="F:dihydrofolate synthase activity"/>
    <property type="evidence" value="ECO:0007669"/>
    <property type="project" value="EnsemblPlants"/>
</dbReference>
<dbReference type="Pfam" id="PF08245">
    <property type="entry name" value="Mur_ligase_M"/>
    <property type="match status" value="1"/>
</dbReference>
<gene>
    <name evidence="6" type="ORF">GSCOC_T00020026001</name>
</gene>
<dbReference type="PhylomeDB" id="A0A068U954"/>
<dbReference type="Proteomes" id="UP000295252">
    <property type="component" value="Chromosome IV"/>
</dbReference>
<dbReference type="Gene3D" id="3.40.1190.10">
    <property type="entry name" value="Mur-like, catalytic domain"/>
    <property type="match status" value="1"/>
</dbReference>
<dbReference type="InterPro" id="IPR001645">
    <property type="entry name" value="Folylpolyglutamate_synth"/>
</dbReference>
<dbReference type="GO" id="GO:0004326">
    <property type="term" value="F:tetrahydrofolylpolyglutamate synthase activity"/>
    <property type="evidence" value="ECO:0007669"/>
    <property type="project" value="InterPro"/>
</dbReference>
<proteinExistence type="inferred from homology"/>
<keyword evidence="3" id="KW-0547">Nucleotide-binding</keyword>
<feature type="domain" description="Mur ligase central" evidence="5">
    <location>
        <begin position="101"/>
        <end position="252"/>
    </location>
</feature>
<protein>
    <recommendedName>
        <fullName evidence="5">Mur ligase central domain-containing protein</fullName>
    </recommendedName>
</protein>
<evidence type="ECO:0000313" key="7">
    <source>
        <dbReference type="Proteomes" id="UP000295252"/>
    </source>
</evidence>
<dbReference type="Gramene" id="CDP05095">
    <property type="protein sequence ID" value="CDP05095"/>
    <property type="gene ID" value="GSCOC_T00020026001"/>
</dbReference>
<dbReference type="PANTHER" id="PTHR11136:SF0">
    <property type="entry name" value="DIHYDROFOLATE SYNTHETASE-RELATED"/>
    <property type="match status" value="1"/>
</dbReference>